<dbReference type="AlphaFoldDB" id="A0A074WGD3"/>
<name>A0A074WGD3_9PEZI</name>
<dbReference type="HOGENOM" id="CLU_096851_0_0_1"/>
<reference evidence="1 2" key="1">
    <citation type="journal article" date="2014" name="BMC Genomics">
        <title>Genome sequencing of four Aureobasidium pullulans varieties: biotechnological potential, stress tolerance, and description of new species.</title>
        <authorList>
            <person name="Gostin Ar C."/>
            <person name="Ohm R.A."/>
            <person name="Kogej T."/>
            <person name="Sonjak S."/>
            <person name="Turk M."/>
            <person name="Zajc J."/>
            <person name="Zalar P."/>
            <person name="Grube M."/>
            <person name="Sun H."/>
            <person name="Han J."/>
            <person name="Sharma A."/>
            <person name="Chiniquy J."/>
            <person name="Ngan C.Y."/>
            <person name="Lipzen A."/>
            <person name="Barry K."/>
            <person name="Grigoriev I.V."/>
            <person name="Gunde-Cimerman N."/>
        </authorList>
    </citation>
    <scope>NUCLEOTIDE SEQUENCE [LARGE SCALE GENOMIC DNA]</scope>
    <source>
        <strain evidence="1 2">CBS 147.97</strain>
    </source>
</reference>
<organism evidence="1 2">
    <name type="scientific">Aureobasidium namibiae CBS 147.97</name>
    <dbReference type="NCBI Taxonomy" id="1043004"/>
    <lineage>
        <taxon>Eukaryota</taxon>
        <taxon>Fungi</taxon>
        <taxon>Dikarya</taxon>
        <taxon>Ascomycota</taxon>
        <taxon>Pezizomycotina</taxon>
        <taxon>Dothideomycetes</taxon>
        <taxon>Dothideomycetidae</taxon>
        <taxon>Dothideales</taxon>
        <taxon>Saccotheciaceae</taxon>
        <taxon>Aureobasidium</taxon>
    </lineage>
</organism>
<dbReference type="OrthoDB" id="3937726at2759"/>
<gene>
    <name evidence="1" type="ORF">M436DRAFT_49918</name>
</gene>
<evidence type="ECO:0000313" key="2">
    <source>
        <dbReference type="Proteomes" id="UP000027730"/>
    </source>
</evidence>
<dbReference type="Proteomes" id="UP000027730">
    <property type="component" value="Unassembled WGS sequence"/>
</dbReference>
<dbReference type="GeneID" id="25411159"/>
<accession>A0A074WGD3</accession>
<keyword evidence="2" id="KW-1185">Reference proteome</keyword>
<evidence type="ECO:0000313" key="1">
    <source>
        <dbReference type="EMBL" id="KEQ72110.1"/>
    </source>
</evidence>
<dbReference type="EMBL" id="KL584712">
    <property type="protein sequence ID" value="KEQ72110.1"/>
    <property type="molecule type" value="Genomic_DNA"/>
</dbReference>
<proteinExistence type="predicted"/>
<dbReference type="RefSeq" id="XP_013426287.1">
    <property type="nucleotide sequence ID" value="XM_013570833.1"/>
</dbReference>
<protein>
    <submittedName>
        <fullName evidence="1">Uncharacterized protein</fullName>
    </submittedName>
</protein>
<sequence>MQSPRLFSSCRINYLPTAVEYARIKADPEKYEQYLLREATRQRNRYWQNPEFRRRTKEKSRLRKVGYRNTREPYARRTVLYNWVFRYTWFRDLPWKSHRPLLYNQGIKHTCSSCGMSRNNGSKLWWTDPGTFTCHTCYTKASWDEVMPEGYGDCRTIADVIARRAQLGGSPP</sequence>